<dbReference type="OrthoDB" id="4801220at2"/>
<feature type="domain" description="DUF8185" evidence="2">
    <location>
        <begin position="110"/>
        <end position="205"/>
    </location>
</feature>
<feature type="domain" description="DUF8010" evidence="1">
    <location>
        <begin position="2"/>
        <end position="104"/>
    </location>
</feature>
<dbReference type="InterPro" id="IPR058323">
    <property type="entry name" value="DUF8010"/>
</dbReference>
<gene>
    <name evidence="3" type="ORF">FB459_1465</name>
</gene>
<dbReference type="AlphaFoldDB" id="A0A542EFA6"/>
<evidence type="ECO:0000259" key="1">
    <source>
        <dbReference type="Pfam" id="PF26035"/>
    </source>
</evidence>
<name>A0A542EFA6_9MICO</name>
<reference evidence="3 4" key="1">
    <citation type="submission" date="2019-06" db="EMBL/GenBank/DDBJ databases">
        <title>Sequencing the genomes of 1000 actinobacteria strains.</title>
        <authorList>
            <person name="Klenk H.-P."/>
        </authorList>
    </citation>
    <scope>NUCLEOTIDE SEQUENCE [LARGE SCALE GENOMIC DNA]</scope>
    <source>
        <strain evidence="3 4">DSM 19828</strain>
    </source>
</reference>
<evidence type="ECO:0000313" key="3">
    <source>
        <dbReference type="EMBL" id="TQJ14022.1"/>
    </source>
</evidence>
<accession>A0A542EFA6</accession>
<dbReference type="Pfam" id="PF26035">
    <property type="entry name" value="DUF8010"/>
    <property type="match status" value="1"/>
</dbReference>
<dbReference type="Pfam" id="PF26572">
    <property type="entry name" value="DUF8185"/>
    <property type="match status" value="1"/>
</dbReference>
<evidence type="ECO:0000259" key="2">
    <source>
        <dbReference type="Pfam" id="PF26572"/>
    </source>
</evidence>
<keyword evidence="4" id="KW-1185">Reference proteome</keyword>
<dbReference type="Proteomes" id="UP000320806">
    <property type="component" value="Unassembled WGS sequence"/>
</dbReference>
<comment type="caution">
    <text evidence="3">The sequence shown here is derived from an EMBL/GenBank/DDBJ whole genome shotgun (WGS) entry which is preliminary data.</text>
</comment>
<dbReference type="EMBL" id="VFMO01000001">
    <property type="protein sequence ID" value="TQJ14022.1"/>
    <property type="molecule type" value="Genomic_DNA"/>
</dbReference>
<sequence length="205" mass="21793">MTTLHFEDQRSADDFATFIRRALRVAPDGALRLQASGTVLASWVEVLPGRSLTHTGLTLGLRVQRLTQPADLDIAVALVSVRDRLARGVETVFSVPPQQVSAPWLGISAPRSGWEPAATIAVARLQEIAREGIAEVAVGTPVVAGAAAVANLRERVWGRVPEEGMPAGAAFAADALGFLVGDEASWHRCGRWGRLSTPAGFVLTR</sequence>
<proteinExistence type="predicted"/>
<evidence type="ECO:0000313" key="4">
    <source>
        <dbReference type="Proteomes" id="UP000320806"/>
    </source>
</evidence>
<protein>
    <submittedName>
        <fullName evidence="3">Uncharacterized protein</fullName>
    </submittedName>
</protein>
<dbReference type="InterPro" id="IPR058498">
    <property type="entry name" value="DUF8185"/>
</dbReference>
<organism evidence="3 4">
    <name type="scientific">Yimella lutea</name>
    <dbReference type="NCBI Taxonomy" id="587872"/>
    <lineage>
        <taxon>Bacteria</taxon>
        <taxon>Bacillati</taxon>
        <taxon>Actinomycetota</taxon>
        <taxon>Actinomycetes</taxon>
        <taxon>Micrococcales</taxon>
        <taxon>Dermacoccaceae</taxon>
        <taxon>Yimella</taxon>
    </lineage>
</organism>
<dbReference type="RefSeq" id="WP_141927955.1">
    <property type="nucleotide sequence ID" value="NZ_BAABCI010000002.1"/>
</dbReference>